<dbReference type="RefSeq" id="WP_254034405.1">
    <property type="nucleotide sequence ID" value="NZ_LR882950.1"/>
</dbReference>
<proteinExistence type="inferred from homology"/>
<dbReference type="EMBL" id="LO018304">
    <property type="protein sequence ID" value="CUM61087.1"/>
    <property type="molecule type" value="Genomic_DNA"/>
</dbReference>
<comment type="similarity">
    <text evidence="2">Belongs to the transketolase family.</text>
</comment>
<dbReference type="InterPro" id="IPR051157">
    <property type="entry name" value="PDH/Transketolase"/>
</dbReference>
<evidence type="ECO:0000259" key="4">
    <source>
        <dbReference type="SMART" id="SM00861"/>
    </source>
</evidence>
<keyword evidence="5" id="KW-0808">Transferase</keyword>
<dbReference type="InterPro" id="IPR033248">
    <property type="entry name" value="Transketolase_C"/>
</dbReference>
<keyword evidence="3" id="KW-0786">Thiamine pyrophosphate</keyword>
<dbReference type="EC" id="2.2.1.1" evidence="5"/>
<dbReference type="Gene3D" id="3.40.50.920">
    <property type="match status" value="1"/>
</dbReference>
<evidence type="ECO:0000256" key="3">
    <source>
        <dbReference type="ARBA" id="ARBA00023052"/>
    </source>
</evidence>
<accession>A0A1J1JJC5</accession>
<evidence type="ECO:0000256" key="2">
    <source>
        <dbReference type="ARBA" id="ARBA00007131"/>
    </source>
</evidence>
<dbReference type="PANTHER" id="PTHR43825:SF5">
    <property type="entry name" value="HYPOTHETICAL TRANSKETOLASE FAMILY PROTEIN"/>
    <property type="match status" value="1"/>
</dbReference>
<dbReference type="InterPro" id="IPR005475">
    <property type="entry name" value="Transketolase-like_Pyr-bd"/>
</dbReference>
<dbReference type="SUPFAM" id="SSF52922">
    <property type="entry name" value="TK C-terminal domain-like"/>
    <property type="match status" value="1"/>
</dbReference>
<dbReference type="SUPFAM" id="SSF52518">
    <property type="entry name" value="Thiamin diphosphate-binding fold (THDP-binding)"/>
    <property type="match status" value="1"/>
</dbReference>
<comment type="cofactor">
    <cofactor evidence="1">
        <name>thiamine diphosphate</name>
        <dbReference type="ChEBI" id="CHEBI:58937"/>
    </cofactor>
</comment>
<evidence type="ECO:0000256" key="1">
    <source>
        <dbReference type="ARBA" id="ARBA00001964"/>
    </source>
</evidence>
<dbReference type="AlphaFoldDB" id="A0A1J1JJC5"/>
<dbReference type="Gene3D" id="3.40.50.970">
    <property type="match status" value="1"/>
</dbReference>
<feature type="domain" description="Transketolase-like pyrimidine-binding" evidence="4">
    <location>
        <begin position="1"/>
        <end position="163"/>
    </location>
</feature>
<dbReference type="GO" id="GO:0004802">
    <property type="term" value="F:transketolase activity"/>
    <property type="evidence" value="ECO:0007669"/>
    <property type="project" value="UniProtKB-EC"/>
</dbReference>
<evidence type="ECO:0000313" key="5">
    <source>
        <dbReference type="EMBL" id="CUM61087.1"/>
    </source>
</evidence>
<sequence>MRTAFIKTLCELAEQDERIWLLCGDLGYSVLEGFSSRFPNRFVNVGVAEQNMTGIAAGLALSGKVVFIYSIANFPVMRCLEQIRNDVCYHNLNVKIVTVGGGLTYGSLGYTHHGVEDIAVMRVLPNMTVIAPGDPVEARLATQAILNTPGPCYLRLGKAGEPVVHQIEPEFQVGKAISLQLGTGLTLISTGGMLQSVVLAAEKLASQGYSVQVLSMPTVCPLDEPAIVQAAKQTGKIITVEEHGLGGLGSAVAEVLALGGIPVKFKSLRLQREAMKVAGSQTVLRSSQGLSLEGIVEVAISL</sequence>
<reference evidence="5" key="1">
    <citation type="submission" date="2015-09" db="EMBL/GenBank/DDBJ databases">
        <authorList>
            <person name="Jackson K.R."/>
            <person name="Lunt B.L."/>
            <person name="Fisher J.N.B."/>
            <person name="Gardner A.V."/>
            <person name="Bailey M.E."/>
            <person name="Deus L.M."/>
            <person name="Earl A.S."/>
            <person name="Gibby P.D."/>
            <person name="Hartmann K.A."/>
            <person name="Liu J.E."/>
            <person name="Manci A.M."/>
            <person name="Nielsen D.A."/>
            <person name="Solomon M.B."/>
            <person name="Breakwell D.P."/>
            <person name="Burnett S.H."/>
            <person name="Grose J.H."/>
        </authorList>
    </citation>
    <scope>NUCLEOTIDE SEQUENCE</scope>
    <source>
        <strain evidence="5">7805</strain>
    </source>
</reference>
<dbReference type="FunFam" id="3.40.50.970:FF:000129">
    <property type="entry name" value="Transketolase"/>
    <property type="match status" value="1"/>
</dbReference>
<dbReference type="InterPro" id="IPR029061">
    <property type="entry name" value="THDP-binding"/>
</dbReference>
<gene>
    <name evidence="5" type="ORF">PLAM_3121</name>
</gene>
<name>A0A1J1JJC5_PLAAG</name>
<organism evidence="5">
    <name type="scientific">Planktothrix agardhii</name>
    <name type="common">Oscillatoria agardhii</name>
    <dbReference type="NCBI Taxonomy" id="1160"/>
    <lineage>
        <taxon>Bacteria</taxon>
        <taxon>Bacillati</taxon>
        <taxon>Cyanobacteriota</taxon>
        <taxon>Cyanophyceae</taxon>
        <taxon>Oscillatoriophycideae</taxon>
        <taxon>Oscillatoriales</taxon>
        <taxon>Microcoleaceae</taxon>
        <taxon>Planktothrix</taxon>
    </lineage>
</organism>
<dbReference type="InterPro" id="IPR009014">
    <property type="entry name" value="Transketo_C/PFOR_II"/>
</dbReference>
<dbReference type="Pfam" id="PF02780">
    <property type="entry name" value="Transketolase_C"/>
    <property type="match status" value="1"/>
</dbReference>
<protein>
    <submittedName>
        <fullName evidence="5">Putative transketolase, C-terminal section (TK)</fullName>
        <ecNumber evidence="5">2.2.1.1</ecNumber>
    </submittedName>
</protein>
<dbReference type="Pfam" id="PF02779">
    <property type="entry name" value="Transket_pyr"/>
    <property type="match status" value="1"/>
</dbReference>
<dbReference type="SMART" id="SM00861">
    <property type="entry name" value="Transket_pyr"/>
    <property type="match status" value="1"/>
</dbReference>
<dbReference type="PANTHER" id="PTHR43825">
    <property type="entry name" value="PYRUVATE DEHYDROGENASE E1 COMPONENT"/>
    <property type="match status" value="1"/>
</dbReference>
<dbReference type="CDD" id="cd07033">
    <property type="entry name" value="TPP_PYR_DXS_TK_like"/>
    <property type="match status" value="1"/>
</dbReference>